<organism evidence="4 5">
    <name type="scientific">Cercophora scortea</name>
    <dbReference type="NCBI Taxonomy" id="314031"/>
    <lineage>
        <taxon>Eukaryota</taxon>
        <taxon>Fungi</taxon>
        <taxon>Dikarya</taxon>
        <taxon>Ascomycota</taxon>
        <taxon>Pezizomycotina</taxon>
        <taxon>Sordariomycetes</taxon>
        <taxon>Sordariomycetidae</taxon>
        <taxon>Sordariales</taxon>
        <taxon>Lasiosphaeriaceae</taxon>
        <taxon>Cercophora</taxon>
    </lineage>
</organism>
<gene>
    <name evidence="4" type="ORF">B0T19DRAFT_186914</name>
</gene>
<accession>A0AAE0INN0</accession>
<protein>
    <recommendedName>
        <fullName evidence="3">NmrA-like domain-containing protein</fullName>
    </recommendedName>
</protein>
<dbReference type="Pfam" id="PF05368">
    <property type="entry name" value="NmrA"/>
    <property type="match status" value="1"/>
</dbReference>
<dbReference type="AlphaFoldDB" id="A0AAE0INN0"/>
<dbReference type="EMBL" id="JAUEPO010000003">
    <property type="protein sequence ID" value="KAK3328312.1"/>
    <property type="molecule type" value="Genomic_DNA"/>
</dbReference>
<dbReference type="InterPro" id="IPR008030">
    <property type="entry name" value="NmrA-like"/>
</dbReference>
<keyword evidence="1" id="KW-0521">NADP</keyword>
<keyword evidence="5" id="KW-1185">Reference proteome</keyword>
<sequence length="327" mass="36370">MRHKTAQPAMMRIAIAGGGGFANILAQYITQSANAVIVLTRQPHPELEEALPECQVAVVDFNNVEELRYTLQGVDVLISTISNNEQLNLIDAARRARVRVFVPSEFEGDLSHRPSNDPLDHGSHAALDFLERWSHSRSHPMRYTVFSCGIFMERFGPGGLASLNMGAGSGVSSPSDYLVDFEGASAEIVETNANGRPATVALTSVYDVALFIAAAIEIGPGNWPREYRMRADQMTVREIVGTCEAVRGFPFTTVSHTYQDAELLVDDSQRNGDYARWCYYLRLLQTANGRYHVRQLNLNDAVNQNEATQVRPVRFRAWLERVWGPAV</sequence>
<dbReference type="PANTHER" id="PTHR47706">
    <property type="entry name" value="NMRA-LIKE FAMILY PROTEIN"/>
    <property type="match status" value="1"/>
</dbReference>
<evidence type="ECO:0000256" key="2">
    <source>
        <dbReference type="ARBA" id="ARBA00023002"/>
    </source>
</evidence>
<keyword evidence="2" id="KW-0560">Oxidoreductase</keyword>
<dbReference type="Proteomes" id="UP001286456">
    <property type="component" value="Unassembled WGS sequence"/>
</dbReference>
<dbReference type="SUPFAM" id="SSF51735">
    <property type="entry name" value="NAD(P)-binding Rossmann-fold domains"/>
    <property type="match status" value="1"/>
</dbReference>
<evidence type="ECO:0000256" key="1">
    <source>
        <dbReference type="ARBA" id="ARBA00022857"/>
    </source>
</evidence>
<proteinExistence type="predicted"/>
<feature type="domain" description="NmrA-like" evidence="3">
    <location>
        <begin position="12"/>
        <end position="250"/>
    </location>
</feature>
<reference evidence="4" key="1">
    <citation type="journal article" date="2023" name="Mol. Phylogenet. Evol.">
        <title>Genome-scale phylogeny and comparative genomics of the fungal order Sordariales.</title>
        <authorList>
            <person name="Hensen N."/>
            <person name="Bonometti L."/>
            <person name="Westerberg I."/>
            <person name="Brannstrom I.O."/>
            <person name="Guillou S."/>
            <person name="Cros-Aarteil S."/>
            <person name="Calhoun S."/>
            <person name="Haridas S."/>
            <person name="Kuo A."/>
            <person name="Mondo S."/>
            <person name="Pangilinan J."/>
            <person name="Riley R."/>
            <person name="LaButti K."/>
            <person name="Andreopoulos B."/>
            <person name="Lipzen A."/>
            <person name="Chen C."/>
            <person name="Yan M."/>
            <person name="Daum C."/>
            <person name="Ng V."/>
            <person name="Clum A."/>
            <person name="Steindorff A."/>
            <person name="Ohm R.A."/>
            <person name="Martin F."/>
            <person name="Silar P."/>
            <person name="Natvig D.O."/>
            <person name="Lalanne C."/>
            <person name="Gautier V."/>
            <person name="Ament-Velasquez S.L."/>
            <person name="Kruys A."/>
            <person name="Hutchinson M.I."/>
            <person name="Powell A.J."/>
            <person name="Barry K."/>
            <person name="Miller A.N."/>
            <person name="Grigoriev I.V."/>
            <person name="Debuchy R."/>
            <person name="Gladieux P."/>
            <person name="Hiltunen Thoren M."/>
            <person name="Johannesson H."/>
        </authorList>
    </citation>
    <scope>NUCLEOTIDE SEQUENCE</scope>
    <source>
        <strain evidence="4">SMH4131-1</strain>
    </source>
</reference>
<dbReference type="Gene3D" id="3.40.50.720">
    <property type="entry name" value="NAD(P)-binding Rossmann-like Domain"/>
    <property type="match status" value="1"/>
</dbReference>
<comment type="caution">
    <text evidence="4">The sequence shown here is derived from an EMBL/GenBank/DDBJ whole genome shotgun (WGS) entry which is preliminary data.</text>
</comment>
<evidence type="ECO:0000313" key="4">
    <source>
        <dbReference type="EMBL" id="KAK3328312.1"/>
    </source>
</evidence>
<dbReference type="GO" id="GO:0016491">
    <property type="term" value="F:oxidoreductase activity"/>
    <property type="evidence" value="ECO:0007669"/>
    <property type="project" value="UniProtKB-KW"/>
</dbReference>
<name>A0AAE0INN0_9PEZI</name>
<dbReference type="InterPro" id="IPR051609">
    <property type="entry name" value="NmrA/Isoflavone_reductase-like"/>
</dbReference>
<evidence type="ECO:0000313" key="5">
    <source>
        <dbReference type="Proteomes" id="UP001286456"/>
    </source>
</evidence>
<evidence type="ECO:0000259" key="3">
    <source>
        <dbReference type="Pfam" id="PF05368"/>
    </source>
</evidence>
<reference evidence="4" key="2">
    <citation type="submission" date="2023-06" db="EMBL/GenBank/DDBJ databases">
        <authorList>
            <consortium name="Lawrence Berkeley National Laboratory"/>
            <person name="Haridas S."/>
            <person name="Hensen N."/>
            <person name="Bonometti L."/>
            <person name="Westerberg I."/>
            <person name="Brannstrom I.O."/>
            <person name="Guillou S."/>
            <person name="Cros-Aarteil S."/>
            <person name="Calhoun S."/>
            <person name="Kuo A."/>
            <person name="Mondo S."/>
            <person name="Pangilinan J."/>
            <person name="Riley R."/>
            <person name="Labutti K."/>
            <person name="Andreopoulos B."/>
            <person name="Lipzen A."/>
            <person name="Chen C."/>
            <person name="Yanf M."/>
            <person name="Daum C."/>
            <person name="Ng V."/>
            <person name="Clum A."/>
            <person name="Steindorff A."/>
            <person name="Ohm R."/>
            <person name="Martin F."/>
            <person name="Silar P."/>
            <person name="Natvig D."/>
            <person name="Lalanne C."/>
            <person name="Gautier V."/>
            <person name="Ament-Velasquez S.L."/>
            <person name="Kruys A."/>
            <person name="Hutchinson M.I."/>
            <person name="Powell A.J."/>
            <person name="Barry K."/>
            <person name="Miller A.N."/>
            <person name="Grigoriev I.V."/>
            <person name="Debuchy R."/>
            <person name="Gladieux P."/>
            <person name="Thoren M.H."/>
            <person name="Johannesson H."/>
        </authorList>
    </citation>
    <scope>NUCLEOTIDE SEQUENCE</scope>
    <source>
        <strain evidence="4">SMH4131-1</strain>
    </source>
</reference>
<dbReference type="PANTHER" id="PTHR47706:SF5">
    <property type="entry name" value="ISOFLAVONE REDUCTASE"/>
    <property type="match status" value="1"/>
</dbReference>
<dbReference type="InterPro" id="IPR036291">
    <property type="entry name" value="NAD(P)-bd_dom_sf"/>
</dbReference>